<dbReference type="InterPro" id="IPR000719">
    <property type="entry name" value="Prot_kinase_dom"/>
</dbReference>
<evidence type="ECO:0000259" key="5">
    <source>
        <dbReference type="PROSITE" id="PS50011"/>
    </source>
</evidence>
<dbReference type="Gene3D" id="1.10.510.10">
    <property type="entry name" value="Transferase(Phosphotransferase) domain 1"/>
    <property type="match status" value="1"/>
</dbReference>
<dbReference type="FunFam" id="1.10.510.10:FF:000393">
    <property type="entry name" value="C-type lectin receptor-like tyrosine-protein kinase At1g52310"/>
    <property type="match status" value="1"/>
</dbReference>
<name>A0A6A6MUV3_HEVBR</name>
<organism evidence="6 7">
    <name type="scientific">Hevea brasiliensis</name>
    <name type="common">Para rubber tree</name>
    <name type="synonym">Siphonia brasiliensis</name>
    <dbReference type="NCBI Taxonomy" id="3981"/>
    <lineage>
        <taxon>Eukaryota</taxon>
        <taxon>Viridiplantae</taxon>
        <taxon>Streptophyta</taxon>
        <taxon>Embryophyta</taxon>
        <taxon>Tracheophyta</taxon>
        <taxon>Spermatophyta</taxon>
        <taxon>Magnoliopsida</taxon>
        <taxon>eudicotyledons</taxon>
        <taxon>Gunneridae</taxon>
        <taxon>Pentapetalae</taxon>
        <taxon>rosids</taxon>
        <taxon>fabids</taxon>
        <taxon>Malpighiales</taxon>
        <taxon>Euphorbiaceae</taxon>
        <taxon>Crotonoideae</taxon>
        <taxon>Micrandreae</taxon>
        <taxon>Hevea</taxon>
    </lineage>
</organism>
<dbReference type="InterPro" id="IPR011009">
    <property type="entry name" value="Kinase-like_dom_sf"/>
</dbReference>
<dbReference type="GO" id="GO:0004672">
    <property type="term" value="F:protein kinase activity"/>
    <property type="evidence" value="ECO:0007669"/>
    <property type="project" value="InterPro"/>
</dbReference>
<dbReference type="Proteomes" id="UP000467840">
    <property type="component" value="Chromosome 6"/>
</dbReference>
<dbReference type="PANTHER" id="PTHR47973">
    <property type="entry name" value="CYSTEINE-RICH RECEPTOR-LIKE PROTEIN KINASE 3"/>
    <property type="match status" value="1"/>
</dbReference>
<keyword evidence="7" id="KW-1185">Reference proteome</keyword>
<accession>A0A6A6MUV3</accession>
<keyword evidence="1" id="KW-0808">Transferase</keyword>
<protein>
    <recommendedName>
        <fullName evidence="5">Protein kinase domain-containing protein</fullName>
    </recommendedName>
</protein>
<evidence type="ECO:0000256" key="3">
    <source>
        <dbReference type="ARBA" id="ARBA00022777"/>
    </source>
</evidence>
<evidence type="ECO:0000313" key="6">
    <source>
        <dbReference type="EMBL" id="KAF2317330.1"/>
    </source>
</evidence>
<evidence type="ECO:0000256" key="2">
    <source>
        <dbReference type="ARBA" id="ARBA00022741"/>
    </source>
</evidence>
<dbReference type="SUPFAM" id="SSF56112">
    <property type="entry name" value="Protein kinase-like (PK-like)"/>
    <property type="match status" value="1"/>
</dbReference>
<dbReference type="InterPro" id="IPR008266">
    <property type="entry name" value="Tyr_kinase_AS"/>
</dbReference>
<dbReference type="AlphaFoldDB" id="A0A6A6MUV3"/>
<evidence type="ECO:0000256" key="1">
    <source>
        <dbReference type="ARBA" id="ARBA00022679"/>
    </source>
</evidence>
<dbReference type="PROSITE" id="PS50011">
    <property type="entry name" value="PROTEIN_KINASE_DOM"/>
    <property type="match status" value="1"/>
</dbReference>
<evidence type="ECO:0000256" key="4">
    <source>
        <dbReference type="ARBA" id="ARBA00022840"/>
    </source>
</evidence>
<dbReference type="Pfam" id="PF14223">
    <property type="entry name" value="Retrotran_gag_2"/>
    <property type="match status" value="1"/>
</dbReference>
<keyword evidence="3" id="KW-0418">Kinase</keyword>
<sequence length="471" mass="53249">MDAEIGFSQISPPAFDGENYQMWAVRMEAYLQALDVWEPVEEADFHIPALPENPTLAQLRHHKERKTKKTKAKAILFAAVSSSIFTRIMTLESANAIWNYLRDEYQGNERIKGMKVLNLIKEFEVLKMKESETIKEYSDKLLKIANQYCKEQNFNLYGYSDSDWAGSLDDMKSTSGYCFTMGSGVFSWCSKKQEVVAQSTAEAEFVAATAAVNQAIWLKKILSDLQLEQEQGTKILVDNQAAIAISLNPVFHGKTKHFNIKLFFLREVQKNGDVNLVYCKTEDQVADIFTKALSPSRFLHDKVKPHVVHRDISASNVLLDEEFGAHLMGVGLSMFMPWEVMHERTVMAGGTYGYLAPEFVYRNELTTKSDVYSFGVLLLEIVTGRRPAQAVDSVGWQSIFEWATPLVQAHRYPDLLDPLISSSSSEIPEAGVIQKVVDLVYTCTQHVPSMRPRMSHVVHQLQQLAQSSIVK</sequence>
<dbReference type="GO" id="GO:0005524">
    <property type="term" value="F:ATP binding"/>
    <property type="evidence" value="ECO:0007669"/>
    <property type="project" value="UniProtKB-KW"/>
</dbReference>
<dbReference type="InterPro" id="IPR052059">
    <property type="entry name" value="CR_Ser/Thr_kinase"/>
</dbReference>
<gene>
    <name evidence="6" type="ORF">GH714_020255</name>
</gene>
<dbReference type="PROSITE" id="PS00109">
    <property type="entry name" value="PROTEIN_KINASE_TYR"/>
    <property type="match status" value="1"/>
</dbReference>
<comment type="caution">
    <text evidence="6">The sequence shown here is derived from an EMBL/GenBank/DDBJ whole genome shotgun (WGS) entry which is preliminary data.</text>
</comment>
<evidence type="ECO:0000313" key="7">
    <source>
        <dbReference type="Proteomes" id="UP000467840"/>
    </source>
</evidence>
<dbReference type="EMBL" id="JAAGAX010000004">
    <property type="protein sequence ID" value="KAF2317330.1"/>
    <property type="molecule type" value="Genomic_DNA"/>
</dbReference>
<dbReference type="CDD" id="cd09272">
    <property type="entry name" value="RNase_HI_RT_Ty1"/>
    <property type="match status" value="1"/>
</dbReference>
<keyword evidence="2" id="KW-0547">Nucleotide-binding</keyword>
<dbReference type="Pfam" id="PF00069">
    <property type="entry name" value="Pkinase"/>
    <property type="match status" value="1"/>
</dbReference>
<reference evidence="6 7" key="1">
    <citation type="journal article" date="2020" name="Mol. Plant">
        <title>The Chromosome-Based Rubber Tree Genome Provides New Insights into Spurge Genome Evolution and Rubber Biosynthesis.</title>
        <authorList>
            <person name="Liu J."/>
            <person name="Shi C."/>
            <person name="Shi C.C."/>
            <person name="Li W."/>
            <person name="Zhang Q.J."/>
            <person name="Zhang Y."/>
            <person name="Li K."/>
            <person name="Lu H.F."/>
            <person name="Shi C."/>
            <person name="Zhu S.T."/>
            <person name="Xiao Z.Y."/>
            <person name="Nan H."/>
            <person name="Yue Y."/>
            <person name="Zhu X.G."/>
            <person name="Wu Y."/>
            <person name="Hong X.N."/>
            <person name="Fan G.Y."/>
            <person name="Tong Y."/>
            <person name="Zhang D."/>
            <person name="Mao C.L."/>
            <person name="Liu Y.L."/>
            <person name="Hao S.J."/>
            <person name="Liu W.Q."/>
            <person name="Lv M.Q."/>
            <person name="Zhang H.B."/>
            <person name="Liu Y."/>
            <person name="Hu-Tang G.R."/>
            <person name="Wang J.P."/>
            <person name="Wang J.H."/>
            <person name="Sun Y.H."/>
            <person name="Ni S.B."/>
            <person name="Chen W.B."/>
            <person name="Zhang X.C."/>
            <person name="Jiao Y.N."/>
            <person name="Eichler E.E."/>
            <person name="Li G.H."/>
            <person name="Liu X."/>
            <person name="Gao L.Z."/>
        </authorList>
    </citation>
    <scope>NUCLEOTIDE SEQUENCE [LARGE SCALE GENOMIC DNA]</scope>
    <source>
        <strain evidence="7">cv. GT1</strain>
        <tissue evidence="6">Leaf</tissue>
    </source>
</reference>
<proteinExistence type="predicted"/>
<keyword evidence="4" id="KW-0067">ATP-binding</keyword>
<feature type="domain" description="Protein kinase" evidence="5">
    <location>
        <begin position="175"/>
        <end position="462"/>
    </location>
</feature>